<feature type="active site" description="Proton acceptor" evidence="8 9">
    <location>
        <position position="184"/>
    </location>
</feature>
<dbReference type="Gene3D" id="3.20.20.60">
    <property type="entry name" value="Phosphoenolpyruvate-binding domains"/>
    <property type="match status" value="1"/>
</dbReference>
<dbReference type="PIRSF" id="PIRSF000388">
    <property type="entry name" value="Pantoate_hydroxy_MeTrfase"/>
    <property type="match status" value="1"/>
</dbReference>
<evidence type="ECO:0000256" key="8">
    <source>
        <dbReference type="HAMAP-Rule" id="MF_00156"/>
    </source>
</evidence>
<dbReference type="PANTHER" id="PTHR20881">
    <property type="entry name" value="3-METHYL-2-OXOBUTANOATE HYDROXYMETHYLTRANSFERASE"/>
    <property type="match status" value="1"/>
</dbReference>
<dbReference type="GO" id="GO:0003864">
    <property type="term" value="F:3-methyl-2-oxobutanoate hydroxymethyltransferase activity"/>
    <property type="evidence" value="ECO:0007669"/>
    <property type="project" value="UniProtKB-UniRule"/>
</dbReference>
<dbReference type="NCBIfam" id="NF001452">
    <property type="entry name" value="PRK00311.1"/>
    <property type="match status" value="1"/>
</dbReference>
<evidence type="ECO:0000256" key="11">
    <source>
        <dbReference type="PIRSR" id="PIRSR000388-3"/>
    </source>
</evidence>
<comment type="subcellular location">
    <subcellularLocation>
        <location evidence="8">Cytoplasm</location>
    </subcellularLocation>
</comment>
<dbReference type="GO" id="GO:0000287">
    <property type="term" value="F:magnesium ion binding"/>
    <property type="evidence" value="ECO:0007669"/>
    <property type="project" value="TreeGrafter"/>
</dbReference>
<evidence type="ECO:0000256" key="9">
    <source>
        <dbReference type="PIRSR" id="PIRSR000388-1"/>
    </source>
</evidence>
<sequence length="267" mass="28025">MSASPTTVASLAAMKARGERIAVLTCYDATFARLLDEAGVEVMLVGDSLGMVLQGHPTTVPVTLDQMVYHTACVTRGSSRALVVADLPFMSYATPERALESASRLMQEGGAQMVKLEGGEPYLDTVRQLVAQGAPVCAHLGLQPQSVNQLGGYRFQGRDHASAERIRHDALAMQDAGASLLVLECVPQALAGEIARTLTIPVIGIGAGAECDGQVLVLQDMLGLNPGRAPRFSRDFTVAGGSVRGAVDAYVVAVREGSFPSAPEIAY</sequence>
<dbReference type="InterPro" id="IPR015813">
    <property type="entry name" value="Pyrv/PenolPyrv_kinase-like_dom"/>
</dbReference>
<keyword evidence="6 8" id="KW-0479">Metal-binding</keyword>
<evidence type="ECO:0000256" key="3">
    <source>
        <dbReference type="ARBA" id="ARBA00011424"/>
    </source>
</evidence>
<keyword evidence="8 11" id="KW-0460">Magnesium</keyword>
<comment type="cofactor">
    <cofactor evidence="8 11">
        <name>Mg(2+)</name>
        <dbReference type="ChEBI" id="CHEBI:18420"/>
    </cofactor>
    <text evidence="8 11">Binds 1 Mg(2+) ion per subunit.</text>
</comment>
<dbReference type="NCBIfam" id="TIGR00222">
    <property type="entry name" value="panB"/>
    <property type="match status" value="1"/>
</dbReference>
<dbReference type="RefSeq" id="WP_132229053.1">
    <property type="nucleotide sequence ID" value="NZ_NRRH01000020.1"/>
</dbReference>
<evidence type="ECO:0000256" key="5">
    <source>
        <dbReference type="ARBA" id="ARBA00022679"/>
    </source>
</evidence>
<evidence type="ECO:0000256" key="7">
    <source>
        <dbReference type="ARBA" id="ARBA00056497"/>
    </source>
</evidence>
<reference evidence="12 13" key="1">
    <citation type="submission" date="2019-03" db="EMBL/GenBank/DDBJ databases">
        <title>Genomic Encyclopedia of Type Strains, Phase IV (KMG-IV): sequencing the most valuable type-strain genomes for metagenomic binning, comparative biology and taxonomic classification.</title>
        <authorList>
            <person name="Goeker M."/>
        </authorList>
    </citation>
    <scope>NUCLEOTIDE SEQUENCE [LARGE SCALE GENOMIC DNA]</scope>
    <source>
        <strain evidence="12 13">DSM 203</strain>
    </source>
</reference>
<dbReference type="GO" id="GO:0015940">
    <property type="term" value="P:pantothenate biosynthetic process"/>
    <property type="evidence" value="ECO:0007669"/>
    <property type="project" value="UniProtKB-UniRule"/>
</dbReference>
<evidence type="ECO:0000256" key="10">
    <source>
        <dbReference type="PIRSR" id="PIRSR000388-2"/>
    </source>
</evidence>
<dbReference type="Pfam" id="PF02548">
    <property type="entry name" value="Pantoate_transf"/>
    <property type="match status" value="1"/>
</dbReference>
<organism evidence="12 13">
    <name type="scientific">Marichromatium gracile</name>
    <name type="common">Chromatium gracile</name>
    <dbReference type="NCBI Taxonomy" id="1048"/>
    <lineage>
        <taxon>Bacteria</taxon>
        <taxon>Pseudomonadati</taxon>
        <taxon>Pseudomonadota</taxon>
        <taxon>Gammaproteobacteria</taxon>
        <taxon>Chromatiales</taxon>
        <taxon>Chromatiaceae</taxon>
        <taxon>Marichromatium</taxon>
    </lineage>
</organism>
<dbReference type="HAMAP" id="MF_00156">
    <property type="entry name" value="PanB"/>
    <property type="match status" value="1"/>
</dbReference>
<keyword evidence="8" id="KW-0963">Cytoplasm</keyword>
<keyword evidence="12" id="KW-0489">Methyltransferase</keyword>
<accession>A0A4R4AD17</accession>
<evidence type="ECO:0000313" key="12">
    <source>
        <dbReference type="EMBL" id="TCW36978.1"/>
    </source>
</evidence>
<dbReference type="Proteomes" id="UP000295247">
    <property type="component" value="Unassembled WGS sequence"/>
</dbReference>
<dbReference type="FunFam" id="3.20.20.60:FF:000003">
    <property type="entry name" value="3-methyl-2-oxobutanoate hydroxymethyltransferase"/>
    <property type="match status" value="1"/>
</dbReference>
<feature type="binding site" evidence="8 10">
    <location>
        <position position="86"/>
    </location>
    <ligand>
        <name>3-methyl-2-oxobutanoate</name>
        <dbReference type="ChEBI" id="CHEBI:11851"/>
    </ligand>
</feature>
<dbReference type="SUPFAM" id="SSF51621">
    <property type="entry name" value="Phosphoenolpyruvate/pyruvate domain"/>
    <property type="match status" value="1"/>
</dbReference>
<gene>
    <name evidence="8" type="primary">panB</name>
    <name evidence="12" type="ORF">EDC29_103175</name>
</gene>
<dbReference type="UniPathway" id="UPA00028">
    <property type="reaction ID" value="UER00003"/>
</dbReference>
<evidence type="ECO:0000256" key="4">
    <source>
        <dbReference type="ARBA" id="ARBA00022655"/>
    </source>
</evidence>
<feature type="binding site" evidence="8 11">
    <location>
        <position position="117"/>
    </location>
    <ligand>
        <name>Mg(2+)</name>
        <dbReference type="ChEBI" id="CHEBI:18420"/>
    </ligand>
</feature>
<dbReference type="AlphaFoldDB" id="A0A4R4AD17"/>
<dbReference type="GO" id="GO:0005737">
    <property type="term" value="C:cytoplasm"/>
    <property type="evidence" value="ECO:0007669"/>
    <property type="project" value="UniProtKB-SubCell"/>
</dbReference>
<dbReference type="GO" id="GO:0032259">
    <property type="term" value="P:methylation"/>
    <property type="evidence" value="ECO:0007669"/>
    <property type="project" value="UniProtKB-KW"/>
</dbReference>
<proteinExistence type="inferred from homology"/>
<feature type="binding site" evidence="8 10">
    <location>
        <begin position="47"/>
        <end position="48"/>
    </location>
    <ligand>
        <name>3-methyl-2-oxobutanoate</name>
        <dbReference type="ChEBI" id="CHEBI:11851"/>
    </ligand>
</feature>
<feature type="binding site" evidence="8 11">
    <location>
        <position position="47"/>
    </location>
    <ligand>
        <name>Mg(2+)</name>
        <dbReference type="ChEBI" id="CHEBI:18420"/>
    </ligand>
</feature>
<dbReference type="EMBL" id="SMDC01000003">
    <property type="protein sequence ID" value="TCW36978.1"/>
    <property type="molecule type" value="Genomic_DNA"/>
</dbReference>
<dbReference type="EC" id="2.1.2.11" evidence="8"/>
<comment type="similarity">
    <text evidence="2 8">Belongs to the PanB family.</text>
</comment>
<evidence type="ECO:0000256" key="6">
    <source>
        <dbReference type="ARBA" id="ARBA00022723"/>
    </source>
</evidence>
<dbReference type="PANTHER" id="PTHR20881:SF0">
    <property type="entry name" value="3-METHYL-2-OXOBUTANOATE HYDROXYMETHYLTRANSFERASE"/>
    <property type="match status" value="1"/>
</dbReference>
<keyword evidence="4 8" id="KW-0566">Pantothenate biosynthesis</keyword>
<comment type="catalytic activity">
    <reaction evidence="8">
        <text>(6R)-5,10-methylene-5,6,7,8-tetrahydrofolate + 3-methyl-2-oxobutanoate + H2O = 2-dehydropantoate + (6S)-5,6,7,8-tetrahydrofolate</text>
        <dbReference type="Rhea" id="RHEA:11824"/>
        <dbReference type="ChEBI" id="CHEBI:11561"/>
        <dbReference type="ChEBI" id="CHEBI:11851"/>
        <dbReference type="ChEBI" id="CHEBI:15377"/>
        <dbReference type="ChEBI" id="CHEBI:15636"/>
        <dbReference type="ChEBI" id="CHEBI:57453"/>
        <dbReference type="EC" id="2.1.2.11"/>
    </reaction>
</comment>
<dbReference type="CDD" id="cd06557">
    <property type="entry name" value="KPHMT-like"/>
    <property type="match status" value="1"/>
</dbReference>
<comment type="subunit">
    <text evidence="3 8">Homodecamer; pentamer of dimers.</text>
</comment>
<feature type="binding site" evidence="8 10">
    <location>
        <position position="115"/>
    </location>
    <ligand>
        <name>3-methyl-2-oxobutanoate</name>
        <dbReference type="ChEBI" id="CHEBI:11851"/>
    </ligand>
</feature>
<keyword evidence="5 8" id="KW-0808">Transferase</keyword>
<comment type="pathway">
    <text evidence="1 8">Cofactor biosynthesis; (R)-pantothenate biosynthesis; (R)-pantoate from 3-methyl-2-oxobutanoate: step 1/2.</text>
</comment>
<name>A0A4R4AD17_MARGR</name>
<feature type="binding site" evidence="8 11">
    <location>
        <position position="86"/>
    </location>
    <ligand>
        <name>Mg(2+)</name>
        <dbReference type="ChEBI" id="CHEBI:18420"/>
    </ligand>
</feature>
<dbReference type="GO" id="GO:0008168">
    <property type="term" value="F:methyltransferase activity"/>
    <property type="evidence" value="ECO:0007669"/>
    <property type="project" value="UniProtKB-KW"/>
</dbReference>
<comment type="caution">
    <text evidence="12">The sequence shown here is derived from an EMBL/GenBank/DDBJ whole genome shotgun (WGS) entry which is preliminary data.</text>
</comment>
<evidence type="ECO:0000256" key="1">
    <source>
        <dbReference type="ARBA" id="ARBA00005033"/>
    </source>
</evidence>
<dbReference type="InterPro" id="IPR003700">
    <property type="entry name" value="Pantoate_hydroxy_MeTrfase"/>
</dbReference>
<dbReference type="InterPro" id="IPR040442">
    <property type="entry name" value="Pyrv_kinase-like_dom_sf"/>
</dbReference>
<evidence type="ECO:0000313" key="13">
    <source>
        <dbReference type="Proteomes" id="UP000295247"/>
    </source>
</evidence>
<evidence type="ECO:0000256" key="2">
    <source>
        <dbReference type="ARBA" id="ARBA00008676"/>
    </source>
</evidence>
<protein>
    <recommendedName>
        <fullName evidence="8">3-methyl-2-oxobutanoate hydroxymethyltransferase</fullName>
        <ecNumber evidence="8">2.1.2.11</ecNumber>
    </recommendedName>
    <alternativeName>
        <fullName evidence="8">Ketopantoate hydroxymethyltransferase</fullName>
        <shortName evidence="8">KPHMT</shortName>
    </alternativeName>
</protein>
<comment type="function">
    <text evidence="7 8">Catalyzes the reversible reaction in which hydroxymethyl group from 5,10-methylenetetrahydrofolate is transferred onto alpha-ketoisovalerate to form ketopantoate.</text>
</comment>